<protein>
    <submittedName>
        <fullName evidence="4">Lytic transglycosylase, catalytic</fullName>
    </submittedName>
</protein>
<comment type="similarity">
    <text evidence="1">Belongs to the transglycosylase Slt family.</text>
</comment>
<dbReference type="Pfam" id="PF01464">
    <property type="entry name" value="SLT"/>
    <property type="match status" value="1"/>
</dbReference>
<dbReference type="EMBL" id="CP004372">
    <property type="protein sequence ID" value="AHM05407.1"/>
    <property type="molecule type" value="Genomic_DNA"/>
</dbReference>
<gene>
    <name evidence="4" type="ORF">roselon_03136</name>
</gene>
<dbReference type="Gene3D" id="1.10.530.10">
    <property type="match status" value="1"/>
</dbReference>
<comment type="similarity">
    <text evidence="2">Belongs to the virb1 family.</text>
</comment>
<reference evidence="4 5" key="1">
    <citation type="submission" date="2013-03" db="EMBL/GenBank/DDBJ databases">
        <authorList>
            <person name="Fiebig A."/>
            <person name="Goeker M."/>
            <person name="Klenk H.-P.P."/>
        </authorList>
    </citation>
    <scope>NUCLEOTIDE SEQUENCE [LARGE SCALE GENOMIC DNA]</scope>
    <source>
        <strain evidence="5">DSM 19469</strain>
    </source>
</reference>
<accession>W8S5C2</accession>
<dbReference type="InterPro" id="IPR008258">
    <property type="entry name" value="Transglycosylase_SLT_dom_1"/>
</dbReference>
<dbReference type="Proteomes" id="UP000019593">
    <property type="component" value="Chromosome"/>
</dbReference>
<evidence type="ECO:0000313" key="4">
    <source>
        <dbReference type="EMBL" id="AHM05407.1"/>
    </source>
</evidence>
<dbReference type="RefSeq" id="WP_245605353.1">
    <property type="nucleotide sequence ID" value="NZ_CP004372.1"/>
</dbReference>
<dbReference type="AlphaFoldDB" id="W8S5C2"/>
<dbReference type="PANTHER" id="PTHR37423">
    <property type="entry name" value="SOLUBLE LYTIC MUREIN TRANSGLYCOSYLASE-RELATED"/>
    <property type="match status" value="1"/>
</dbReference>
<dbReference type="PANTHER" id="PTHR37423:SF2">
    <property type="entry name" value="MEMBRANE-BOUND LYTIC MUREIN TRANSGLYCOSYLASE C"/>
    <property type="match status" value="1"/>
</dbReference>
<evidence type="ECO:0000256" key="1">
    <source>
        <dbReference type="ARBA" id="ARBA00007734"/>
    </source>
</evidence>
<feature type="domain" description="Transglycosylase SLT" evidence="3">
    <location>
        <begin position="61"/>
        <end position="158"/>
    </location>
</feature>
<dbReference type="SUPFAM" id="SSF53955">
    <property type="entry name" value="Lysozyme-like"/>
    <property type="match status" value="1"/>
</dbReference>
<proteinExistence type="inferred from homology"/>
<keyword evidence="5" id="KW-1185">Reference proteome</keyword>
<dbReference type="CDD" id="cd00254">
    <property type="entry name" value="LT-like"/>
    <property type="match status" value="1"/>
</dbReference>
<evidence type="ECO:0000313" key="5">
    <source>
        <dbReference type="Proteomes" id="UP000019593"/>
    </source>
</evidence>
<evidence type="ECO:0000259" key="3">
    <source>
        <dbReference type="Pfam" id="PF01464"/>
    </source>
</evidence>
<dbReference type="KEGG" id="red:roselon_03136"/>
<dbReference type="InterPro" id="IPR023346">
    <property type="entry name" value="Lysozyme-like_dom_sf"/>
</dbReference>
<dbReference type="eggNOG" id="COG0741">
    <property type="taxonomic scope" value="Bacteria"/>
</dbReference>
<dbReference type="PATRIC" id="fig|1294273.3.peg.3096"/>
<evidence type="ECO:0000256" key="2">
    <source>
        <dbReference type="ARBA" id="ARBA00009387"/>
    </source>
</evidence>
<dbReference type="STRING" id="1294273.roselon_03136"/>
<dbReference type="HOGENOM" id="CLU_065765_5_0_5"/>
<name>W8S5C2_9RHOB</name>
<organism evidence="4 5">
    <name type="scientific">Roseicyclus elongatus DSM 19469</name>
    <dbReference type="NCBI Taxonomy" id="1294273"/>
    <lineage>
        <taxon>Bacteria</taxon>
        <taxon>Pseudomonadati</taxon>
        <taxon>Pseudomonadota</taxon>
        <taxon>Alphaproteobacteria</taxon>
        <taxon>Rhodobacterales</taxon>
        <taxon>Roseobacteraceae</taxon>
        <taxon>Roseicyclus</taxon>
    </lineage>
</organism>
<sequence length="175" mass="19000">MTLPVAAWGQGVPERFNRAFDVLDGRAATQYQFSARLRPDADSRDGVPAYVGGYTGPWLEVARAAARRHGIPEDLYLRLVHQESGWNPEAVSHAGAIGLAQLMPDTATLLGVDPTDPSANLDAGARYLAQQYRDFGRWDHALAAYNAGPEAVRSHNGIPPYAETQDYVRIILGTG</sequence>